<evidence type="ECO:0000256" key="2">
    <source>
        <dbReference type="ARBA" id="ARBA00023002"/>
    </source>
</evidence>
<dbReference type="InterPro" id="IPR036291">
    <property type="entry name" value="NAD(P)-bd_dom_sf"/>
</dbReference>
<accession>A0A4P7QF75</accession>
<comment type="similarity">
    <text evidence="1 3">Belongs to the short-chain dehydrogenases/reductases (SDR) family.</text>
</comment>
<dbReference type="OrthoDB" id="9775296at2"/>
<evidence type="ECO:0000256" key="1">
    <source>
        <dbReference type="ARBA" id="ARBA00006484"/>
    </source>
</evidence>
<dbReference type="FunFam" id="3.40.50.720:FF:000047">
    <property type="entry name" value="NADP-dependent L-serine/L-allo-threonine dehydrogenase"/>
    <property type="match status" value="1"/>
</dbReference>
<dbReference type="AlphaFoldDB" id="A0A4P7QF75"/>
<dbReference type="InterPro" id="IPR020904">
    <property type="entry name" value="Sc_DH/Rdtase_CS"/>
</dbReference>
<dbReference type="EMBL" id="CP039247">
    <property type="protein sequence ID" value="QCB27434.1"/>
    <property type="molecule type" value="Genomic_DNA"/>
</dbReference>
<dbReference type="KEGG" id="cee:CENDO_00620"/>
<evidence type="ECO:0000256" key="3">
    <source>
        <dbReference type="RuleBase" id="RU000363"/>
    </source>
</evidence>
<dbReference type="PROSITE" id="PS00061">
    <property type="entry name" value="ADH_SHORT"/>
    <property type="match status" value="1"/>
</dbReference>
<gene>
    <name evidence="4" type="primary">ydfG</name>
    <name evidence="4" type="ORF">CENDO_00620</name>
</gene>
<organism evidence="4 5">
    <name type="scientific">Corynebacterium endometrii</name>
    <dbReference type="NCBI Taxonomy" id="2488819"/>
    <lineage>
        <taxon>Bacteria</taxon>
        <taxon>Bacillati</taxon>
        <taxon>Actinomycetota</taxon>
        <taxon>Actinomycetes</taxon>
        <taxon>Mycobacteriales</taxon>
        <taxon>Corynebacteriaceae</taxon>
        <taxon>Corynebacterium</taxon>
    </lineage>
</organism>
<reference evidence="4 5" key="1">
    <citation type="submission" date="2019-04" db="EMBL/GenBank/DDBJ databases">
        <title>Corynebacterium endometrii sp. nov., isolated from the uterus of a cow with endometritis.</title>
        <authorList>
            <person name="Ballas P."/>
            <person name="Ruckert C."/>
            <person name="Wagener K."/>
            <person name="Drillich M."/>
            <person name="Kaempfer P."/>
            <person name="Busse H.-J."/>
            <person name="Ehling-Schulz M."/>
        </authorList>
    </citation>
    <scope>NUCLEOTIDE SEQUENCE [LARGE SCALE GENOMIC DNA]</scope>
    <source>
        <strain evidence="4 5">LMM-1653</strain>
    </source>
</reference>
<dbReference type="EC" id="1.1.1.-" evidence="4"/>
<dbReference type="PANTHER" id="PTHR42901">
    <property type="entry name" value="ALCOHOL DEHYDROGENASE"/>
    <property type="match status" value="1"/>
</dbReference>
<evidence type="ECO:0000313" key="4">
    <source>
        <dbReference type="EMBL" id="QCB27434.1"/>
    </source>
</evidence>
<keyword evidence="2 4" id="KW-0560">Oxidoreductase</keyword>
<dbReference type="Gene3D" id="3.40.50.720">
    <property type="entry name" value="NAD(P)-binding Rossmann-like Domain"/>
    <property type="match status" value="1"/>
</dbReference>
<dbReference type="Proteomes" id="UP000296352">
    <property type="component" value="Chromosome"/>
</dbReference>
<protein>
    <submittedName>
        <fullName evidence="4">NADP-dependent 3-hydroxy acid dehydrogenase YdfG</fullName>
        <ecNumber evidence="4">1.1.1.-</ecNumber>
    </submittedName>
</protein>
<dbReference type="InterPro" id="IPR002347">
    <property type="entry name" value="SDR_fam"/>
</dbReference>
<dbReference type="PRINTS" id="PR00081">
    <property type="entry name" value="GDHRDH"/>
</dbReference>
<dbReference type="SUPFAM" id="SSF51735">
    <property type="entry name" value="NAD(P)-binding Rossmann-fold domains"/>
    <property type="match status" value="1"/>
</dbReference>
<proteinExistence type="inferred from homology"/>
<evidence type="ECO:0000313" key="5">
    <source>
        <dbReference type="Proteomes" id="UP000296352"/>
    </source>
</evidence>
<dbReference type="GO" id="GO:0016616">
    <property type="term" value="F:oxidoreductase activity, acting on the CH-OH group of donors, NAD or NADP as acceptor"/>
    <property type="evidence" value="ECO:0007669"/>
    <property type="project" value="UniProtKB-ARBA"/>
</dbReference>
<sequence length="239" mass="25595">MIPADKKVAVVTGASSGIGAATARALAAEGFHVVLGARRFDRLEALAQEIGGTAVKLDVTLQSSVDALAEQLPRVDVLVNNAGGAKGLENLVDTDIEDWQWMYETNVLGTVRMIQALMPKLEAAPESSGLIINVGSTAGWIEYAGGSGYNAAKFGVRALSRVLRIENQNVRVSEVCPGRVATEEFSLVRFGGDKERAAAVYDGELNLTAEDIAETIRWIASLPAHMNIDQVTIRPRTQY</sequence>
<name>A0A4P7QF75_9CORY</name>
<dbReference type="RefSeq" id="WP_136140310.1">
    <property type="nucleotide sequence ID" value="NZ_CP039247.1"/>
</dbReference>
<dbReference type="PRINTS" id="PR00080">
    <property type="entry name" value="SDRFAMILY"/>
</dbReference>
<keyword evidence="5" id="KW-1185">Reference proteome</keyword>
<dbReference type="Pfam" id="PF00106">
    <property type="entry name" value="adh_short"/>
    <property type="match status" value="1"/>
</dbReference>
<dbReference type="PANTHER" id="PTHR42901:SF1">
    <property type="entry name" value="ALCOHOL DEHYDROGENASE"/>
    <property type="match status" value="1"/>
</dbReference>